<dbReference type="AlphaFoldDB" id="A0A8J2U8J5"/>
<evidence type="ECO:0000259" key="1">
    <source>
        <dbReference type="PROSITE" id="PS51833"/>
    </source>
</evidence>
<evidence type="ECO:0000313" key="2">
    <source>
        <dbReference type="EMBL" id="GGA86852.1"/>
    </source>
</evidence>
<protein>
    <recommendedName>
        <fullName evidence="1">HDOD domain-containing protein</fullName>
    </recommendedName>
</protein>
<dbReference type="PANTHER" id="PTHR33525">
    <property type="match status" value="1"/>
</dbReference>
<name>A0A8J2U8J5_9GAMM</name>
<dbReference type="InterPro" id="IPR052340">
    <property type="entry name" value="RNase_Y/CdgJ"/>
</dbReference>
<gene>
    <name evidence="2" type="ORF">GCM10011369_31120</name>
</gene>
<dbReference type="InterPro" id="IPR013976">
    <property type="entry name" value="HDOD"/>
</dbReference>
<dbReference type="Proteomes" id="UP000619743">
    <property type="component" value="Unassembled WGS sequence"/>
</dbReference>
<dbReference type="SUPFAM" id="SSF109604">
    <property type="entry name" value="HD-domain/PDEase-like"/>
    <property type="match status" value="1"/>
</dbReference>
<dbReference type="Pfam" id="PF08668">
    <property type="entry name" value="HDOD"/>
    <property type="match status" value="1"/>
</dbReference>
<proteinExistence type="predicted"/>
<dbReference type="OrthoDB" id="9784953at2"/>
<dbReference type="PROSITE" id="PS51833">
    <property type="entry name" value="HDOD"/>
    <property type="match status" value="1"/>
</dbReference>
<keyword evidence="3" id="KW-1185">Reference proteome</keyword>
<dbReference type="PANTHER" id="PTHR33525:SF6">
    <property type="entry name" value="HDOD DOMAIN-CONTAINING PROTEIN"/>
    <property type="match status" value="1"/>
</dbReference>
<sequence length="285" mass="31029">MAISVTPQEKAVLRNITIPPRPEVLLKIGEETKKEDCNVSVIADAIASDVGISAAVLQVVNSAAFRRAREIDSIHQAVMMLGLKRIYPIVKAVALRSSMKASAELDAVWDMASDMAMACASVCNHTGKPALSDNAYMLGLFHMAGVPIMMQVFDNYSSVMALSKTQGWDAVAEQERAEYQTTYATIGALLAQTWKLPAQLVEVIYYHQDIEGLFGSDELPEIALQLLAVLKVARRVVAEHLGNYQVEQEWAAAQDGSLAQLGLDEFGFDQLLDKVLQDLTGGDSD</sequence>
<comment type="caution">
    <text evidence="2">The sequence shown here is derived from an EMBL/GenBank/DDBJ whole genome shotgun (WGS) entry which is preliminary data.</text>
</comment>
<reference evidence="3" key="1">
    <citation type="journal article" date="2019" name="Int. J. Syst. Evol. Microbiol.">
        <title>The Global Catalogue of Microorganisms (GCM) 10K type strain sequencing project: providing services to taxonomists for standard genome sequencing and annotation.</title>
        <authorList>
            <consortium name="The Broad Institute Genomics Platform"/>
            <consortium name="The Broad Institute Genome Sequencing Center for Infectious Disease"/>
            <person name="Wu L."/>
            <person name="Ma J."/>
        </authorList>
    </citation>
    <scope>NUCLEOTIDE SEQUENCE [LARGE SCALE GENOMIC DNA]</scope>
    <source>
        <strain evidence="3">CGMCC 1.10130</strain>
    </source>
</reference>
<dbReference type="EMBL" id="BMDX01000021">
    <property type="protein sequence ID" value="GGA86852.1"/>
    <property type="molecule type" value="Genomic_DNA"/>
</dbReference>
<dbReference type="Gene3D" id="1.10.3210.10">
    <property type="entry name" value="Hypothetical protein af1432"/>
    <property type="match status" value="1"/>
</dbReference>
<accession>A0A8J2U8J5</accession>
<feature type="domain" description="HDOD" evidence="1">
    <location>
        <begin position="18"/>
        <end position="210"/>
    </location>
</feature>
<evidence type="ECO:0000313" key="3">
    <source>
        <dbReference type="Proteomes" id="UP000619743"/>
    </source>
</evidence>
<organism evidence="2 3">
    <name type="scientific">Neiella marina</name>
    <dbReference type="NCBI Taxonomy" id="508461"/>
    <lineage>
        <taxon>Bacteria</taxon>
        <taxon>Pseudomonadati</taxon>
        <taxon>Pseudomonadota</taxon>
        <taxon>Gammaproteobacteria</taxon>
        <taxon>Alteromonadales</taxon>
        <taxon>Echinimonadaceae</taxon>
        <taxon>Neiella</taxon>
    </lineage>
</organism>
<dbReference type="RefSeq" id="WP_087507205.1">
    <property type="nucleotide sequence ID" value="NZ_BMDX01000021.1"/>
</dbReference>